<protein>
    <submittedName>
        <fullName evidence="1">Uncharacterized protein</fullName>
    </submittedName>
</protein>
<gene>
    <name evidence="1" type="ORF">NG54_00215</name>
</gene>
<name>A0A0A6Y3N2_9BACI</name>
<reference evidence="1 2" key="1">
    <citation type="submission" date="2014-10" db="EMBL/GenBank/DDBJ databases">
        <title>Draft genome of phytase producing Bacillus ginsengihumi strain M2.11.</title>
        <authorList>
            <person name="Toymentseva A."/>
            <person name="Boulygina E.A."/>
            <person name="Kazakov S.V."/>
            <person name="Kayumov I."/>
            <person name="Suleimanova A.D."/>
            <person name="Mardanova A.M."/>
            <person name="Maria S.N."/>
            <person name="Sergey M.Y."/>
            <person name="Sharipova M.R."/>
        </authorList>
    </citation>
    <scope>NUCLEOTIDE SEQUENCE [LARGE SCALE GENOMIC DNA]</scope>
    <source>
        <strain evidence="1 2">M2.11</strain>
    </source>
</reference>
<dbReference type="Proteomes" id="UP000030588">
    <property type="component" value="Unassembled WGS sequence"/>
</dbReference>
<comment type="caution">
    <text evidence="1">The sequence shown here is derived from an EMBL/GenBank/DDBJ whole genome shotgun (WGS) entry which is preliminary data.</text>
</comment>
<dbReference type="AlphaFoldDB" id="A0A0A6Y3N2"/>
<proteinExistence type="predicted"/>
<evidence type="ECO:0000313" key="2">
    <source>
        <dbReference type="Proteomes" id="UP000030588"/>
    </source>
</evidence>
<evidence type="ECO:0000313" key="1">
    <source>
        <dbReference type="EMBL" id="KHD86847.1"/>
    </source>
</evidence>
<dbReference type="EMBL" id="JRUN01000001">
    <property type="protein sequence ID" value="KHD86847.1"/>
    <property type="molecule type" value="Genomic_DNA"/>
</dbReference>
<sequence>MKLNDRHQMANHAANQINGTTFYEKNNHENEITSVELASEFGVSLESVKKLKENWIDFSVMHLIS</sequence>
<accession>A0A0A6Y3N2</accession>
<organism evidence="1 2">
    <name type="scientific">Heyndrickxia ginsengihumi</name>
    <dbReference type="NCBI Taxonomy" id="363870"/>
    <lineage>
        <taxon>Bacteria</taxon>
        <taxon>Bacillati</taxon>
        <taxon>Bacillota</taxon>
        <taxon>Bacilli</taxon>
        <taxon>Bacillales</taxon>
        <taxon>Bacillaceae</taxon>
        <taxon>Heyndrickxia</taxon>
    </lineage>
</organism>